<dbReference type="Gene3D" id="2.40.10.10">
    <property type="entry name" value="Trypsin-like serine proteases"/>
    <property type="match status" value="1"/>
</dbReference>
<evidence type="ECO:0000313" key="4">
    <source>
        <dbReference type="Proteomes" id="UP000510686"/>
    </source>
</evidence>
<feature type="domain" description="Peptidase S1" evidence="2">
    <location>
        <begin position="1"/>
        <end position="238"/>
    </location>
</feature>
<dbReference type="Pfam" id="PF00089">
    <property type="entry name" value="Trypsin"/>
    <property type="match status" value="1"/>
</dbReference>
<dbReference type="PANTHER" id="PTHR24260:SF136">
    <property type="entry name" value="GH08193P-RELATED"/>
    <property type="match status" value="1"/>
</dbReference>
<accession>A0A7D5V0Z0</accession>
<dbReference type="GO" id="GO:0004252">
    <property type="term" value="F:serine-type endopeptidase activity"/>
    <property type="evidence" value="ECO:0007669"/>
    <property type="project" value="InterPro"/>
</dbReference>
<dbReference type="InterPro" id="IPR051333">
    <property type="entry name" value="CLIP_Serine_Protease"/>
</dbReference>
<dbReference type="GeneID" id="90968122"/>
<keyword evidence="1" id="KW-0732">Signal</keyword>
<dbReference type="PANTHER" id="PTHR24260">
    <property type="match status" value="1"/>
</dbReference>
<dbReference type="GO" id="GO:0006508">
    <property type="term" value="P:proteolysis"/>
    <property type="evidence" value="ECO:0007669"/>
    <property type="project" value="InterPro"/>
</dbReference>
<dbReference type="InterPro" id="IPR043504">
    <property type="entry name" value="Peptidase_S1_PA_chymotrypsin"/>
</dbReference>
<protein>
    <submittedName>
        <fullName evidence="3">Trypsin</fullName>
    </submittedName>
</protein>
<dbReference type="Proteomes" id="UP000510686">
    <property type="component" value="Chromosome 5"/>
</dbReference>
<dbReference type="PRINTS" id="PR00722">
    <property type="entry name" value="CHYMOTRYPSIN"/>
</dbReference>
<dbReference type="RefSeq" id="XP_065987272.1">
    <property type="nucleotide sequence ID" value="XM_066131424.1"/>
</dbReference>
<dbReference type="SMART" id="SM00020">
    <property type="entry name" value="Tryp_SPc"/>
    <property type="match status" value="1"/>
</dbReference>
<gene>
    <name evidence="3" type="primary">TRYP_12</name>
    <name evidence="3" type="ORF">G6M90_00g092890</name>
</gene>
<dbReference type="InterPro" id="IPR009003">
    <property type="entry name" value="Peptidase_S1_PA"/>
</dbReference>
<dbReference type="PROSITE" id="PS50240">
    <property type="entry name" value="TRYPSIN_DOM"/>
    <property type="match status" value="1"/>
</dbReference>
<organism evidence="3 4">
    <name type="scientific">Metarhizium brunneum</name>
    <dbReference type="NCBI Taxonomy" id="500148"/>
    <lineage>
        <taxon>Eukaryota</taxon>
        <taxon>Fungi</taxon>
        <taxon>Dikarya</taxon>
        <taxon>Ascomycota</taxon>
        <taxon>Pezizomycotina</taxon>
        <taxon>Sordariomycetes</taxon>
        <taxon>Hypocreomycetidae</taxon>
        <taxon>Hypocreales</taxon>
        <taxon>Clavicipitaceae</taxon>
        <taxon>Metarhizium</taxon>
    </lineage>
</organism>
<evidence type="ECO:0000313" key="3">
    <source>
        <dbReference type="EMBL" id="QLI71557.1"/>
    </source>
</evidence>
<evidence type="ECO:0000259" key="2">
    <source>
        <dbReference type="PROSITE" id="PS50240"/>
    </source>
</evidence>
<dbReference type="CDD" id="cd00190">
    <property type="entry name" value="Tryp_SPc"/>
    <property type="match status" value="1"/>
</dbReference>
<sequence>MVPKAAILLAAAFSAISAATPAIDRRDNQQHCGGSLLDRKTVLTAGHCLLKSASVKAGTLNVQMGGVDARVASYKLHPKYIPSPIHPFNDIGIIKLSTPIVNSSTISYAILPESNAVPPVDSIAAAAGWGRQAPGDKSRVDKLGKITVPIKSPQYCVDHDPEGRLVHSITGQDTVCAGESGKTLCYGDSGGPLIDQQTGTLIGVASKVLQDAKKNYCGESTVFTRVSSFIPFITENLEPAPLTDAEIDDFFNQD</sequence>
<dbReference type="InterPro" id="IPR018114">
    <property type="entry name" value="TRYPSIN_HIS"/>
</dbReference>
<dbReference type="AlphaFoldDB" id="A0A7D5V0Z0"/>
<dbReference type="OrthoDB" id="4915747at2759"/>
<reference evidence="3 4" key="1">
    <citation type="submission" date="2020-07" db="EMBL/GenBank/DDBJ databases">
        <title>Telomere length de novo assembly of all 7 chromosomes of the fungus, Metarhizium brunneum, using a novel assembly pipeline.</title>
        <authorList>
            <person name="Saud z."/>
            <person name="Kortsinoglou A."/>
            <person name="Kouvelis V.N."/>
            <person name="Butt T.M."/>
        </authorList>
    </citation>
    <scope>NUCLEOTIDE SEQUENCE [LARGE SCALE GENOMIC DNA]</scope>
    <source>
        <strain evidence="3 4">4556</strain>
    </source>
</reference>
<dbReference type="PROSITE" id="PS00134">
    <property type="entry name" value="TRYPSIN_HIS"/>
    <property type="match status" value="1"/>
</dbReference>
<dbReference type="EMBL" id="CP058936">
    <property type="protein sequence ID" value="QLI71557.1"/>
    <property type="molecule type" value="Genomic_DNA"/>
</dbReference>
<feature type="chain" id="PRO_5028857473" evidence="1">
    <location>
        <begin position="19"/>
        <end position="254"/>
    </location>
</feature>
<name>A0A7D5V0Z0_9HYPO</name>
<evidence type="ECO:0000256" key="1">
    <source>
        <dbReference type="SAM" id="SignalP"/>
    </source>
</evidence>
<keyword evidence="4" id="KW-1185">Reference proteome</keyword>
<dbReference type="InterPro" id="IPR001314">
    <property type="entry name" value="Peptidase_S1A"/>
</dbReference>
<dbReference type="SUPFAM" id="SSF50494">
    <property type="entry name" value="Trypsin-like serine proteases"/>
    <property type="match status" value="1"/>
</dbReference>
<proteinExistence type="predicted"/>
<feature type="signal peptide" evidence="1">
    <location>
        <begin position="1"/>
        <end position="18"/>
    </location>
</feature>
<dbReference type="KEGG" id="mbrn:90968122"/>
<dbReference type="InterPro" id="IPR001254">
    <property type="entry name" value="Trypsin_dom"/>
</dbReference>